<gene>
    <name evidence="2" type="ORF">TBRA_LOCUS2648</name>
</gene>
<evidence type="ECO:0000256" key="1">
    <source>
        <dbReference type="SAM" id="MobiDB-lite"/>
    </source>
</evidence>
<proteinExistence type="predicted"/>
<feature type="region of interest" description="Disordered" evidence="1">
    <location>
        <begin position="93"/>
        <end position="122"/>
    </location>
</feature>
<protein>
    <submittedName>
        <fullName evidence="2">Uncharacterized protein</fullName>
    </submittedName>
</protein>
<reference evidence="2 3" key="1">
    <citation type="submission" date="2020-02" db="EMBL/GenBank/DDBJ databases">
        <authorList>
            <person name="Ferguson B K."/>
        </authorList>
    </citation>
    <scope>NUCLEOTIDE SEQUENCE [LARGE SCALE GENOMIC DNA]</scope>
</reference>
<keyword evidence="3" id="KW-1185">Reference proteome</keyword>
<evidence type="ECO:0000313" key="3">
    <source>
        <dbReference type="Proteomes" id="UP000479190"/>
    </source>
</evidence>
<dbReference type="AlphaFoldDB" id="A0A6H5I6V1"/>
<dbReference type="EMBL" id="CADCXV010000507">
    <property type="protein sequence ID" value="CAB0030652.1"/>
    <property type="molecule type" value="Genomic_DNA"/>
</dbReference>
<name>A0A6H5I6V1_9HYME</name>
<sequence length="159" mass="17607">MDYTNRFLVKFYIDMHYTIFECQCKLSTNIEKTKNSCAAVVGADGARALGSRSAQKGRRLLACFTSTRGSHGGSHRAVCFDFVVELRSDFSERNSTTKSKPRGPMRASVRATRDVNKPAAPPPFAPSGCRALRRLPPPLPAQKFLLVCPHFVMAKQTIN</sequence>
<dbReference type="Proteomes" id="UP000479190">
    <property type="component" value="Unassembled WGS sequence"/>
</dbReference>
<accession>A0A6H5I6V1</accession>
<organism evidence="2 3">
    <name type="scientific">Trichogramma brassicae</name>
    <dbReference type="NCBI Taxonomy" id="86971"/>
    <lineage>
        <taxon>Eukaryota</taxon>
        <taxon>Metazoa</taxon>
        <taxon>Ecdysozoa</taxon>
        <taxon>Arthropoda</taxon>
        <taxon>Hexapoda</taxon>
        <taxon>Insecta</taxon>
        <taxon>Pterygota</taxon>
        <taxon>Neoptera</taxon>
        <taxon>Endopterygota</taxon>
        <taxon>Hymenoptera</taxon>
        <taxon>Apocrita</taxon>
        <taxon>Proctotrupomorpha</taxon>
        <taxon>Chalcidoidea</taxon>
        <taxon>Trichogrammatidae</taxon>
        <taxon>Trichogramma</taxon>
    </lineage>
</organism>
<evidence type="ECO:0000313" key="2">
    <source>
        <dbReference type="EMBL" id="CAB0030652.1"/>
    </source>
</evidence>